<dbReference type="GO" id="GO:0009378">
    <property type="term" value="F:four-way junction helicase activity"/>
    <property type="evidence" value="ECO:0007669"/>
    <property type="project" value="InterPro"/>
</dbReference>
<dbReference type="GO" id="GO:0005634">
    <property type="term" value="C:nucleus"/>
    <property type="evidence" value="ECO:0007669"/>
    <property type="project" value="TreeGrafter"/>
</dbReference>
<dbReference type="GeneID" id="106077436"/>
<name>A0A9W3ASV2_BIOGL</name>
<dbReference type="FunFam" id="1.20.272.10:FF:000001">
    <property type="entry name" value="Putative AAA family ATPase"/>
    <property type="match status" value="1"/>
</dbReference>
<dbReference type="SUPFAM" id="SSF48019">
    <property type="entry name" value="post-AAA+ oligomerization domain-like"/>
    <property type="match status" value="1"/>
</dbReference>
<dbReference type="PANTHER" id="PTHR13779:SF7">
    <property type="entry name" value="ATPASE WRNIP1"/>
    <property type="match status" value="1"/>
</dbReference>
<dbReference type="RefSeq" id="XP_055890291.1">
    <property type="nucleotide sequence ID" value="XM_056034316.1"/>
</dbReference>
<gene>
    <name evidence="8" type="primary">LOC106077436</name>
</gene>
<dbReference type="Gene3D" id="1.10.8.60">
    <property type="match status" value="1"/>
</dbReference>
<dbReference type="InterPro" id="IPR027417">
    <property type="entry name" value="P-loop_NTPase"/>
</dbReference>
<dbReference type="PANTHER" id="PTHR13779">
    <property type="entry name" value="WERNER HELICASE-INTERACTING PROTEIN 1 FAMILY MEMBER"/>
    <property type="match status" value="1"/>
</dbReference>
<dbReference type="Gene3D" id="3.40.50.300">
    <property type="entry name" value="P-loop containing nucleotide triphosphate hydrolases"/>
    <property type="match status" value="1"/>
</dbReference>
<evidence type="ECO:0000256" key="2">
    <source>
        <dbReference type="ARBA" id="ARBA00022705"/>
    </source>
</evidence>
<dbReference type="SMART" id="SM00382">
    <property type="entry name" value="AAA"/>
    <property type="match status" value="1"/>
</dbReference>
<feature type="domain" description="AAA+ ATPase" evidence="6">
    <location>
        <begin position="145"/>
        <end position="266"/>
    </location>
</feature>
<evidence type="ECO:0000256" key="5">
    <source>
        <dbReference type="SAM" id="MobiDB-lite"/>
    </source>
</evidence>
<dbReference type="InterPro" id="IPR003593">
    <property type="entry name" value="AAA+_ATPase"/>
</dbReference>
<dbReference type="OMA" id="RIILSQC"/>
<evidence type="ECO:0000313" key="7">
    <source>
        <dbReference type="Proteomes" id="UP001165740"/>
    </source>
</evidence>
<keyword evidence="7" id="KW-1185">Reference proteome</keyword>
<dbReference type="InterPro" id="IPR008824">
    <property type="entry name" value="RuvB-like_N"/>
</dbReference>
<evidence type="ECO:0000259" key="6">
    <source>
        <dbReference type="SMART" id="SM00382"/>
    </source>
</evidence>
<dbReference type="InterPro" id="IPR051314">
    <property type="entry name" value="AAA_ATPase_RarA/MGS1/WRNIP1"/>
</dbReference>
<dbReference type="Pfam" id="PF12002">
    <property type="entry name" value="MgsA_C"/>
    <property type="match status" value="1"/>
</dbReference>
<dbReference type="Proteomes" id="UP001165740">
    <property type="component" value="Chromosome 7"/>
</dbReference>
<dbReference type="GO" id="GO:0003677">
    <property type="term" value="F:DNA binding"/>
    <property type="evidence" value="ECO:0007669"/>
    <property type="project" value="InterPro"/>
</dbReference>
<dbReference type="Pfam" id="PF16193">
    <property type="entry name" value="AAA_assoc_2"/>
    <property type="match status" value="1"/>
</dbReference>
<dbReference type="Gene3D" id="1.10.3710.10">
    <property type="entry name" value="DNA polymerase III clamp loader subunits, C-terminal domain"/>
    <property type="match status" value="1"/>
</dbReference>
<feature type="region of interest" description="Disordered" evidence="5">
    <location>
        <begin position="76"/>
        <end position="109"/>
    </location>
</feature>
<keyword evidence="2" id="KW-0235">DNA replication</keyword>
<dbReference type="GO" id="GO:0000731">
    <property type="term" value="P:DNA synthesis involved in DNA repair"/>
    <property type="evidence" value="ECO:0007669"/>
    <property type="project" value="TreeGrafter"/>
</dbReference>
<evidence type="ECO:0000256" key="3">
    <source>
        <dbReference type="ARBA" id="ARBA00022741"/>
    </source>
</evidence>
<dbReference type="InterPro" id="IPR008921">
    <property type="entry name" value="DNA_pol3_clamp-load_cplx_C"/>
</dbReference>
<keyword evidence="3" id="KW-0547">Nucleotide-binding</keyword>
<accession>A0A9W3ASV2</accession>
<dbReference type="GO" id="GO:0006310">
    <property type="term" value="P:DNA recombination"/>
    <property type="evidence" value="ECO:0007669"/>
    <property type="project" value="InterPro"/>
</dbReference>
<dbReference type="AlphaFoldDB" id="A0A9W3ASV2"/>
<dbReference type="SUPFAM" id="SSF52540">
    <property type="entry name" value="P-loop containing nucleoside triphosphate hydrolases"/>
    <property type="match status" value="1"/>
</dbReference>
<keyword evidence="4" id="KW-0067">ATP-binding</keyword>
<sequence length="543" mass="59194">MSQKVECPVCCHAFHPSVISEHVNMCLNNEEQDIDQTLTVAMEPDSKKRKSSDWSFLSMNKRSECKKKCDQATHEQKICSSSSKTEESASLPGISQKSANVNGQSSNNIPLAERMRPQSFENFVGQENSEGKQSLLMQVLSHSNHLPSLILHGPPGCGKTTFAKIIAHKVKAKGNIKFVTLSATTCSVSDVKEVAKVAANDLKMLHRRTVLFLDEIHRFNKSQQDTLLPYVEDGTLTLIGATTENPSFHVNSALLSRCRIVTFDKLNMDSVKKIITRALTLLGVSLITPGEATSTENPELTDSDRPSALGMEVEAVDTLAGLVDGDARAALNGLQLSIEGLLARESQISNSKLTITPAVVREALQRSHILYDKSGEEHYNTVSALIKSMRGSDASAALYWMTRMLEGGENPLFIARRLVIFASEDIGLADPAALNLAVATHQACQFIGMPECNLNLAHCVIYLARAPKSTEVLQALQAARKCVQSHQGALPPVPLHLRNAPNKFLKNLGYGEGYKYPPAYSGPVDQCYFPPSLAGTDFFSKGS</sequence>
<dbReference type="FunFam" id="3.40.50.300:FF:000137">
    <property type="entry name" value="Replication-associated recombination protein A"/>
    <property type="match status" value="1"/>
</dbReference>
<dbReference type="InterPro" id="IPR021886">
    <property type="entry name" value="MgsA_C"/>
</dbReference>
<organism evidence="7 8">
    <name type="scientific">Biomphalaria glabrata</name>
    <name type="common">Bloodfluke planorb</name>
    <name type="synonym">Freshwater snail</name>
    <dbReference type="NCBI Taxonomy" id="6526"/>
    <lineage>
        <taxon>Eukaryota</taxon>
        <taxon>Metazoa</taxon>
        <taxon>Spiralia</taxon>
        <taxon>Lophotrochozoa</taxon>
        <taxon>Mollusca</taxon>
        <taxon>Gastropoda</taxon>
        <taxon>Heterobranchia</taxon>
        <taxon>Euthyneura</taxon>
        <taxon>Panpulmonata</taxon>
        <taxon>Hygrophila</taxon>
        <taxon>Lymnaeoidea</taxon>
        <taxon>Planorbidae</taxon>
        <taxon>Biomphalaria</taxon>
    </lineage>
</organism>
<dbReference type="Gene3D" id="1.20.272.10">
    <property type="match status" value="1"/>
</dbReference>
<evidence type="ECO:0000313" key="8">
    <source>
        <dbReference type="RefSeq" id="XP_055890291.1"/>
    </source>
</evidence>
<dbReference type="CDD" id="cd00009">
    <property type="entry name" value="AAA"/>
    <property type="match status" value="1"/>
</dbReference>
<dbReference type="Pfam" id="PF05496">
    <property type="entry name" value="RuvB_N"/>
    <property type="match status" value="1"/>
</dbReference>
<evidence type="ECO:0000256" key="1">
    <source>
        <dbReference type="ARBA" id="ARBA00008959"/>
    </source>
</evidence>
<dbReference type="GO" id="GO:0005524">
    <property type="term" value="F:ATP binding"/>
    <property type="evidence" value="ECO:0007669"/>
    <property type="project" value="UniProtKB-KW"/>
</dbReference>
<evidence type="ECO:0000256" key="4">
    <source>
        <dbReference type="ARBA" id="ARBA00022840"/>
    </source>
</evidence>
<dbReference type="CDD" id="cd18139">
    <property type="entry name" value="HLD_clamp_RarA"/>
    <property type="match status" value="1"/>
</dbReference>
<protein>
    <submittedName>
        <fullName evidence="8">ATPase WRNIP1-like isoform X1</fullName>
    </submittedName>
</protein>
<dbReference type="GO" id="GO:0017116">
    <property type="term" value="F:single-stranded DNA helicase activity"/>
    <property type="evidence" value="ECO:0007669"/>
    <property type="project" value="TreeGrafter"/>
</dbReference>
<dbReference type="GO" id="GO:0006261">
    <property type="term" value="P:DNA-templated DNA replication"/>
    <property type="evidence" value="ECO:0007669"/>
    <property type="project" value="TreeGrafter"/>
</dbReference>
<reference evidence="8" key="1">
    <citation type="submission" date="2025-08" db="UniProtKB">
        <authorList>
            <consortium name="RefSeq"/>
        </authorList>
    </citation>
    <scope>IDENTIFICATION</scope>
</reference>
<dbReference type="GO" id="GO:0008047">
    <property type="term" value="F:enzyme activator activity"/>
    <property type="evidence" value="ECO:0007669"/>
    <property type="project" value="TreeGrafter"/>
</dbReference>
<dbReference type="OrthoDB" id="10265467at2759"/>
<feature type="compositionally biased region" description="Polar residues" evidence="5">
    <location>
        <begin position="93"/>
        <end position="109"/>
    </location>
</feature>
<proteinExistence type="inferred from homology"/>
<dbReference type="InterPro" id="IPR032423">
    <property type="entry name" value="AAA_assoc_2"/>
</dbReference>
<comment type="similarity">
    <text evidence="1">Belongs to the AAA ATPase family. RarA/MGS1/WRNIP1 subfamily.</text>
</comment>